<dbReference type="PRINTS" id="PR00385">
    <property type="entry name" value="P450"/>
</dbReference>
<dbReference type="InterPro" id="IPR002401">
    <property type="entry name" value="Cyt_P450_E_grp-I"/>
</dbReference>
<dbReference type="PROSITE" id="PS00086">
    <property type="entry name" value="CYTOCHROME_P450"/>
    <property type="match status" value="1"/>
</dbReference>
<keyword evidence="3 4" id="KW-0349">Heme</keyword>
<dbReference type="InterPro" id="IPR017972">
    <property type="entry name" value="Cyt_P450_CS"/>
</dbReference>
<keyword evidence="3 4" id="KW-0408">Iron</keyword>
<keyword evidence="3 4" id="KW-0479">Metal-binding</keyword>
<dbReference type="AlphaFoldDB" id="A0A7W8B6H0"/>
<evidence type="ECO:0000313" key="5">
    <source>
        <dbReference type="EMBL" id="MBB5109717.1"/>
    </source>
</evidence>
<dbReference type="PANTHER" id="PTHR24305:SF166">
    <property type="entry name" value="CYTOCHROME P450 12A4, MITOCHONDRIAL-RELATED"/>
    <property type="match status" value="1"/>
</dbReference>
<accession>A0A7W8B6H0</accession>
<reference evidence="5 6" key="1">
    <citation type="submission" date="2020-08" db="EMBL/GenBank/DDBJ databases">
        <title>Genomic Encyclopedia of Type Strains, Phase III (KMG-III): the genomes of soil and plant-associated and newly described type strains.</title>
        <authorList>
            <person name="Whitman W."/>
        </authorList>
    </citation>
    <scope>NUCLEOTIDE SEQUENCE [LARGE SCALE GENOMIC DNA]</scope>
    <source>
        <strain evidence="5 6">CECT 3146</strain>
    </source>
</reference>
<dbReference type="InterPro" id="IPR036396">
    <property type="entry name" value="Cyt_P450_sf"/>
</dbReference>
<evidence type="ECO:0000256" key="2">
    <source>
        <dbReference type="ARBA" id="ARBA00010617"/>
    </source>
</evidence>
<dbReference type="GO" id="GO:0020037">
    <property type="term" value="F:heme binding"/>
    <property type="evidence" value="ECO:0007669"/>
    <property type="project" value="InterPro"/>
</dbReference>
<dbReference type="InterPro" id="IPR050121">
    <property type="entry name" value="Cytochrome_P450_monoxygenase"/>
</dbReference>
<organism evidence="5 6">
    <name type="scientific">Streptomyces spectabilis</name>
    <dbReference type="NCBI Taxonomy" id="68270"/>
    <lineage>
        <taxon>Bacteria</taxon>
        <taxon>Bacillati</taxon>
        <taxon>Actinomycetota</taxon>
        <taxon>Actinomycetes</taxon>
        <taxon>Kitasatosporales</taxon>
        <taxon>Streptomycetaceae</taxon>
        <taxon>Streptomyces</taxon>
    </lineage>
</organism>
<dbReference type="EMBL" id="JACHJD010000036">
    <property type="protein sequence ID" value="MBB5109717.1"/>
    <property type="molecule type" value="Genomic_DNA"/>
</dbReference>
<dbReference type="PANTHER" id="PTHR24305">
    <property type="entry name" value="CYTOCHROME P450"/>
    <property type="match status" value="1"/>
</dbReference>
<dbReference type="GO" id="GO:0016705">
    <property type="term" value="F:oxidoreductase activity, acting on paired donors, with incorporation or reduction of molecular oxygen"/>
    <property type="evidence" value="ECO:0007669"/>
    <property type="project" value="InterPro"/>
</dbReference>
<name>A0A7W8B6H0_STRST</name>
<evidence type="ECO:0000256" key="1">
    <source>
        <dbReference type="ARBA" id="ARBA00001971"/>
    </source>
</evidence>
<comment type="caution">
    <text evidence="5">The sequence shown here is derived from an EMBL/GenBank/DDBJ whole genome shotgun (WGS) entry which is preliminary data.</text>
</comment>
<dbReference type="InterPro" id="IPR001128">
    <property type="entry name" value="Cyt_P450"/>
</dbReference>
<dbReference type="Pfam" id="PF00067">
    <property type="entry name" value="p450"/>
    <property type="match status" value="1"/>
</dbReference>
<protein>
    <submittedName>
        <fullName evidence="5">Cytochrome P450</fullName>
    </submittedName>
</protein>
<evidence type="ECO:0000256" key="4">
    <source>
        <dbReference type="RuleBase" id="RU000461"/>
    </source>
</evidence>
<evidence type="ECO:0000313" key="6">
    <source>
        <dbReference type="Proteomes" id="UP000549009"/>
    </source>
</evidence>
<dbReference type="Gene3D" id="1.10.630.10">
    <property type="entry name" value="Cytochrome P450"/>
    <property type="match status" value="1"/>
</dbReference>
<dbReference type="GO" id="GO:0005506">
    <property type="term" value="F:iron ion binding"/>
    <property type="evidence" value="ECO:0007669"/>
    <property type="project" value="InterPro"/>
</dbReference>
<evidence type="ECO:0000256" key="3">
    <source>
        <dbReference type="PIRSR" id="PIRSR602401-1"/>
    </source>
</evidence>
<dbReference type="GO" id="GO:0004497">
    <property type="term" value="F:monooxygenase activity"/>
    <property type="evidence" value="ECO:0007669"/>
    <property type="project" value="UniProtKB-KW"/>
</dbReference>
<dbReference type="SUPFAM" id="SSF48264">
    <property type="entry name" value="Cytochrome P450"/>
    <property type="match status" value="1"/>
</dbReference>
<keyword evidence="6" id="KW-1185">Reference proteome</keyword>
<dbReference type="RefSeq" id="WP_184926710.1">
    <property type="nucleotide sequence ID" value="NZ_BMSQ01000042.1"/>
</dbReference>
<feature type="binding site" description="axial binding residue" evidence="3">
    <location>
        <position position="385"/>
    </location>
    <ligand>
        <name>heme</name>
        <dbReference type="ChEBI" id="CHEBI:30413"/>
    </ligand>
    <ligandPart>
        <name>Fe</name>
        <dbReference type="ChEBI" id="CHEBI:18248"/>
    </ligandPart>
</feature>
<sequence length="447" mass="50429">MTHHPPSLSLRPFGDAWALYRRPLRFLDQLHRRGDLAEIRLGPRRVYIPTTAELTSEVLVTQSGNFRKGEQFEKLRPLIGNGLASAEGELHRRQRCLMRPAFHKSRFPFYFEVIRDVTRAHSARWREGKQLLLDRAMYQLSAAIATRLLFNSPITDRTASVIEEAGLCVVRGLGKKVIAPFGFAEHLPTSANRDYEAAMRRLHTVVGDVIQTRRQEGIDYGDLLSILLTAVDPDTGAMTDQQVHDEVMTMLGGATESTAVTLSWALFEIDRHPEVENQVMSELAALSEISLESLGELTFLQRVVDETLRIRGPAWILTRRAAKDVRLGAARLSAGTSIWYSPYLLHHDPRLYPHPERFDPGRWLNTHPTSRECTFIPFGAGMRSCVGEQLARMEVLTVLATILQDWRLPTRPNVTVRPVPGFVLAPGALPVIPTRRSGRSRYPVRTP</sequence>
<dbReference type="Proteomes" id="UP000549009">
    <property type="component" value="Unassembled WGS sequence"/>
</dbReference>
<comment type="cofactor">
    <cofactor evidence="1 3">
        <name>heme</name>
        <dbReference type="ChEBI" id="CHEBI:30413"/>
    </cofactor>
</comment>
<proteinExistence type="inferred from homology"/>
<comment type="similarity">
    <text evidence="2 4">Belongs to the cytochrome P450 family.</text>
</comment>
<dbReference type="PRINTS" id="PR00463">
    <property type="entry name" value="EP450I"/>
</dbReference>
<keyword evidence="4" id="KW-0560">Oxidoreductase</keyword>
<keyword evidence="4" id="KW-0503">Monooxygenase</keyword>
<gene>
    <name evidence="5" type="ORF">FHS40_008847</name>
</gene>